<reference evidence="2" key="1">
    <citation type="journal article" date="2022" name="bioRxiv">
        <title>Sequencing and chromosome-scale assembly of the giantPleurodeles waltlgenome.</title>
        <authorList>
            <person name="Brown T."/>
            <person name="Elewa A."/>
            <person name="Iarovenko S."/>
            <person name="Subramanian E."/>
            <person name="Araus A.J."/>
            <person name="Petzold A."/>
            <person name="Susuki M."/>
            <person name="Suzuki K.-i.T."/>
            <person name="Hayashi T."/>
            <person name="Toyoda A."/>
            <person name="Oliveira C."/>
            <person name="Osipova E."/>
            <person name="Leigh N.D."/>
            <person name="Simon A."/>
            <person name="Yun M.H."/>
        </authorList>
    </citation>
    <scope>NUCLEOTIDE SEQUENCE</scope>
    <source>
        <strain evidence="2">20211129_DDA</strain>
        <tissue evidence="2">Liver</tissue>
    </source>
</reference>
<name>A0AAV7QHI7_PLEWA</name>
<proteinExistence type="predicted"/>
<dbReference type="AlphaFoldDB" id="A0AAV7QHI7"/>
<accession>A0AAV7QHI7</accession>
<dbReference type="Proteomes" id="UP001066276">
    <property type="component" value="Chromosome 6"/>
</dbReference>
<comment type="caution">
    <text evidence="2">The sequence shown here is derived from an EMBL/GenBank/DDBJ whole genome shotgun (WGS) entry which is preliminary data.</text>
</comment>
<dbReference type="EMBL" id="JANPWB010000010">
    <property type="protein sequence ID" value="KAJ1137743.1"/>
    <property type="molecule type" value="Genomic_DNA"/>
</dbReference>
<feature type="compositionally biased region" description="Gly residues" evidence="1">
    <location>
        <begin position="1"/>
        <end position="10"/>
    </location>
</feature>
<evidence type="ECO:0000313" key="3">
    <source>
        <dbReference type="Proteomes" id="UP001066276"/>
    </source>
</evidence>
<evidence type="ECO:0000313" key="2">
    <source>
        <dbReference type="EMBL" id="KAJ1137743.1"/>
    </source>
</evidence>
<protein>
    <submittedName>
        <fullName evidence="2">Uncharacterized protein</fullName>
    </submittedName>
</protein>
<sequence>MVRPGPGGRRSQGEVARPGATVVEPWQEHTPRDGITTLMLSGSYYTHGTPIQTTLPQRQVGRSGARAGDTWPGIAFFSPSPCP</sequence>
<evidence type="ECO:0000256" key="1">
    <source>
        <dbReference type="SAM" id="MobiDB-lite"/>
    </source>
</evidence>
<keyword evidence="3" id="KW-1185">Reference proteome</keyword>
<gene>
    <name evidence="2" type="ORF">NDU88_004140</name>
</gene>
<organism evidence="2 3">
    <name type="scientific">Pleurodeles waltl</name>
    <name type="common">Iberian ribbed newt</name>
    <dbReference type="NCBI Taxonomy" id="8319"/>
    <lineage>
        <taxon>Eukaryota</taxon>
        <taxon>Metazoa</taxon>
        <taxon>Chordata</taxon>
        <taxon>Craniata</taxon>
        <taxon>Vertebrata</taxon>
        <taxon>Euteleostomi</taxon>
        <taxon>Amphibia</taxon>
        <taxon>Batrachia</taxon>
        <taxon>Caudata</taxon>
        <taxon>Salamandroidea</taxon>
        <taxon>Salamandridae</taxon>
        <taxon>Pleurodelinae</taxon>
        <taxon>Pleurodeles</taxon>
    </lineage>
</organism>
<feature type="region of interest" description="Disordered" evidence="1">
    <location>
        <begin position="56"/>
        <end position="83"/>
    </location>
</feature>
<feature type="region of interest" description="Disordered" evidence="1">
    <location>
        <begin position="1"/>
        <end position="20"/>
    </location>
</feature>